<keyword evidence="5" id="KW-0479">Metal-binding</keyword>
<evidence type="ECO:0000256" key="6">
    <source>
        <dbReference type="ARBA" id="ARBA00022801"/>
    </source>
</evidence>
<dbReference type="Proteomes" id="UP000887578">
    <property type="component" value="Unplaced"/>
</dbReference>
<evidence type="ECO:0000256" key="2">
    <source>
        <dbReference type="ARBA" id="ARBA00004123"/>
    </source>
</evidence>
<evidence type="ECO:0000259" key="8">
    <source>
        <dbReference type="Pfam" id="PF13359"/>
    </source>
</evidence>
<dbReference type="GO" id="GO:0005634">
    <property type="term" value="C:nucleus"/>
    <property type="evidence" value="ECO:0007669"/>
    <property type="project" value="UniProtKB-SubCell"/>
</dbReference>
<dbReference type="Pfam" id="PF13359">
    <property type="entry name" value="DDE_Tnp_4"/>
    <property type="match status" value="1"/>
</dbReference>
<dbReference type="AlphaFoldDB" id="A0A914R9P5"/>
<feature type="domain" description="DDE Tnp4" evidence="8">
    <location>
        <begin position="157"/>
        <end position="314"/>
    </location>
</feature>
<evidence type="ECO:0000256" key="1">
    <source>
        <dbReference type="ARBA" id="ARBA00001968"/>
    </source>
</evidence>
<reference evidence="10" key="1">
    <citation type="submission" date="2022-11" db="UniProtKB">
        <authorList>
            <consortium name="WormBaseParasite"/>
        </authorList>
    </citation>
    <scope>IDENTIFICATION</scope>
</reference>
<keyword evidence="7" id="KW-0539">Nucleus</keyword>
<comment type="subcellular location">
    <subcellularLocation>
        <location evidence="2">Nucleus</location>
    </subcellularLocation>
</comment>
<sequence length="357" mass="41239">MGYPNVFNAFNNGQNDALEVLRRLRQLVLRAHTRIQFIHLFDEFLRSRAAKDIRPRRAFFDVQFYDAFGLTTTAAENLLLRVGRHFERPTRTNWALYTPEVLMIALRILRTGCDFWNAGFFIGPSRATAHRGTREQWMHHATVFFNDFGISNVVGAIDGSYIPIRNIGDENLWFCRKGFAAINLTMMVDSCGFIRFISCRWSGRMHDLNVYRNTSLSREVAAGRFEPFPGAVCLGDTAYTGADRFILAHPRTANILPHEQLFWRRHREARSIVERVYGQLKGKYGILSVKNGFMNFQTRRSCSDVIKACCRLFNFSMIQNGLVDDSEDHIYFRDLDPNLTPREDLVNIFIEDQANAN</sequence>
<dbReference type="PANTHER" id="PTHR22930">
    <property type="match status" value="1"/>
</dbReference>
<keyword evidence="9" id="KW-1185">Reference proteome</keyword>
<comment type="cofactor">
    <cofactor evidence="1">
        <name>a divalent metal cation</name>
        <dbReference type="ChEBI" id="CHEBI:60240"/>
    </cofactor>
</comment>
<protein>
    <submittedName>
        <fullName evidence="10">DDE Tnp4 domain-containing protein</fullName>
    </submittedName>
</protein>
<dbReference type="PANTHER" id="PTHR22930:SF251">
    <property type="entry name" value="DDE TNP4 DOMAIN-CONTAINING PROTEIN"/>
    <property type="match status" value="1"/>
</dbReference>
<organism evidence="9 10">
    <name type="scientific">Panagrolaimus davidi</name>
    <dbReference type="NCBI Taxonomy" id="227884"/>
    <lineage>
        <taxon>Eukaryota</taxon>
        <taxon>Metazoa</taxon>
        <taxon>Ecdysozoa</taxon>
        <taxon>Nematoda</taxon>
        <taxon>Chromadorea</taxon>
        <taxon>Rhabditida</taxon>
        <taxon>Tylenchina</taxon>
        <taxon>Panagrolaimomorpha</taxon>
        <taxon>Panagrolaimoidea</taxon>
        <taxon>Panagrolaimidae</taxon>
        <taxon>Panagrolaimus</taxon>
    </lineage>
</organism>
<name>A0A914R9P5_9BILA</name>
<dbReference type="InterPro" id="IPR045249">
    <property type="entry name" value="HARBI1-like"/>
</dbReference>
<proteinExistence type="inferred from homology"/>
<evidence type="ECO:0000313" key="9">
    <source>
        <dbReference type="Proteomes" id="UP000887578"/>
    </source>
</evidence>
<evidence type="ECO:0000256" key="7">
    <source>
        <dbReference type="ARBA" id="ARBA00023242"/>
    </source>
</evidence>
<dbReference type="GO" id="GO:0016787">
    <property type="term" value="F:hydrolase activity"/>
    <property type="evidence" value="ECO:0007669"/>
    <property type="project" value="UniProtKB-KW"/>
</dbReference>
<dbReference type="WBParaSite" id="PDA_v2.g8362.t1">
    <property type="protein sequence ID" value="PDA_v2.g8362.t1"/>
    <property type="gene ID" value="PDA_v2.g8362"/>
</dbReference>
<evidence type="ECO:0000256" key="3">
    <source>
        <dbReference type="ARBA" id="ARBA00006958"/>
    </source>
</evidence>
<keyword evidence="6" id="KW-0378">Hydrolase</keyword>
<comment type="similarity">
    <text evidence="3">Belongs to the HARBI1 family.</text>
</comment>
<keyword evidence="4" id="KW-0540">Nuclease</keyword>
<dbReference type="GO" id="GO:0004518">
    <property type="term" value="F:nuclease activity"/>
    <property type="evidence" value="ECO:0007669"/>
    <property type="project" value="UniProtKB-KW"/>
</dbReference>
<evidence type="ECO:0000256" key="5">
    <source>
        <dbReference type="ARBA" id="ARBA00022723"/>
    </source>
</evidence>
<dbReference type="GO" id="GO:0046872">
    <property type="term" value="F:metal ion binding"/>
    <property type="evidence" value="ECO:0007669"/>
    <property type="project" value="UniProtKB-KW"/>
</dbReference>
<evidence type="ECO:0000256" key="4">
    <source>
        <dbReference type="ARBA" id="ARBA00022722"/>
    </source>
</evidence>
<accession>A0A914R9P5</accession>
<evidence type="ECO:0000313" key="10">
    <source>
        <dbReference type="WBParaSite" id="PDA_v2.g8362.t1"/>
    </source>
</evidence>
<dbReference type="InterPro" id="IPR027806">
    <property type="entry name" value="HARBI1_dom"/>
</dbReference>